<sequence length="176" mass="18385">MVIRLVVSRAAVGLVAMGLGVAVSGEAVAQANVLKECGSRYQAKKAANELAGQSWQDFLKECRASLAEPAAAAPAAEAKPAEAAKPAETAAPAPAPEPAKPAETAKPVESAKPAEVAKPAEAEKPAADTKAATQSRQKKCAAEWKEKKAELLKADKKLTWPKYWSACNKRLKEAGE</sequence>
<dbReference type="AlphaFoldDB" id="A0A6B8M231"/>
<feature type="compositionally biased region" description="Basic and acidic residues" evidence="1">
    <location>
        <begin position="118"/>
        <end position="127"/>
    </location>
</feature>
<feature type="chain" id="PRO_5025626121" evidence="2">
    <location>
        <begin position="30"/>
        <end position="176"/>
    </location>
</feature>
<keyword evidence="2" id="KW-0732">Signal</keyword>
<evidence type="ECO:0000313" key="3">
    <source>
        <dbReference type="EMBL" id="QGM96342.1"/>
    </source>
</evidence>
<keyword evidence="4" id="KW-1185">Reference proteome</keyword>
<dbReference type="KEGG" id="mpar:F7D14_01785"/>
<dbReference type="RefSeq" id="WP_016920181.1">
    <property type="nucleotide sequence ID" value="NZ_CP044331.1"/>
</dbReference>
<reference evidence="3 4" key="1">
    <citation type="submission" date="2019-09" db="EMBL/GenBank/DDBJ databases">
        <title>Isolation and complete genome sequencing of Methylocystis species.</title>
        <authorList>
            <person name="Rumah B.L."/>
            <person name="Stead C.E."/>
            <person name="Stevens B.C."/>
            <person name="Minton N.P."/>
            <person name="Grosse-Honebrink A."/>
            <person name="Zhang Y."/>
        </authorList>
    </citation>
    <scope>NUCLEOTIDE SEQUENCE [LARGE SCALE GENOMIC DNA]</scope>
    <source>
        <strain evidence="3 4">BRCS2</strain>
    </source>
</reference>
<organism evidence="3 4">
    <name type="scientific">Methylocystis parvus</name>
    <dbReference type="NCBI Taxonomy" id="134"/>
    <lineage>
        <taxon>Bacteria</taxon>
        <taxon>Pseudomonadati</taxon>
        <taxon>Pseudomonadota</taxon>
        <taxon>Alphaproteobacteria</taxon>
        <taxon>Hyphomicrobiales</taxon>
        <taxon>Methylocystaceae</taxon>
        <taxon>Methylocystis</taxon>
    </lineage>
</organism>
<proteinExistence type="predicted"/>
<dbReference type="EMBL" id="CP044331">
    <property type="protein sequence ID" value="QGM96342.1"/>
    <property type="molecule type" value="Genomic_DNA"/>
</dbReference>
<feature type="signal peptide" evidence="2">
    <location>
        <begin position="1"/>
        <end position="29"/>
    </location>
</feature>
<gene>
    <name evidence="3" type="ORF">F7D14_01785</name>
</gene>
<evidence type="ECO:0000313" key="4">
    <source>
        <dbReference type="Proteomes" id="UP000422569"/>
    </source>
</evidence>
<feature type="region of interest" description="Disordered" evidence="1">
    <location>
        <begin position="69"/>
        <end position="144"/>
    </location>
</feature>
<protein>
    <submittedName>
        <fullName evidence="3">Uncharacterized protein</fullName>
    </submittedName>
</protein>
<feature type="compositionally biased region" description="Low complexity" evidence="1">
    <location>
        <begin position="69"/>
        <end position="92"/>
    </location>
</feature>
<evidence type="ECO:0000256" key="1">
    <source>
        <dbReference type="SAM" id="MobiDB-lite"/>
    </source>
</evidence>
<accession>A0A6B8M231</accession>
<name>A0A6B8M231_9HYPH</name>
<feature type="compositionally biased region" description="Low complexity" evidence="1">
    <location>
        <begin position="101"/>
        <end position="117"/>
    </location>
</feature>
<evidence type="ECO:0000256" key="2">
    <source>
        <dbReference type="SAM" id="SignalP"/>
    </source>
</evidence>
<dbReference type="Proteomes" id="UP000422569">
    <property type="component" value="Chromosome"/>
</dbReference>